<protein>
    <submittedName>
        <fullName evidence="1">Uncharacterized protein</fullName>
    </submittedName>
</protein>
<dbReference type="EMBL" id="DVKQ01000002">
    <property type="protein sequence ID" value="HIT36889.1"/>
    <property type="molecule type" value="Genomic_DNA"/>
</dbReference>
<reference evidence="1" key="1">
    <citation type="submission" date="2020-10" db="EMBL/GenBank/DDBJ databases">
        <authorList>
            <person name="Gilroy R."/>
        </authorList>
    </citation>
    <scope>NUCLEOTIDE SEQUENCE</scope>
    <source>
        <strain evidence="1">CHK195-26880</strain>
    </source>
</reference>
<evidence type="ECO:0000313" key="2">
    <source>
        <dbReference type="Proteomes" id="UP000886833"/>
    </source>
</evidence>
<accession>A0A9D1GAZ9</accession>
<comment type="caution">
    <text evidence="1">The sequence shown here is derived from an EMBL/GenBank/DDBJ whole genome shotgun (WGS) entry which is preliminary data.</text>
</comment>
<evidence type="ECO:0000313" key="1">
    <source>
        <dbReference type="EMBL" id="HIT36889.1"/>
    </source>
</evidence>
<name>A0A9D1GAZ9_9FIRM</name>
<organism evidence="1 2">
    <name type="scientific">Candidatus Onthousia faecipullorum</name>
    <dbReference type="NCBI Taxonomy" id="2840887"/>
    <lineage>
        <taxon>Bacteria</taxon>
        <taxon>Bacillati</taxon>
        <taxon>Bacillota</taxon>
        <taxon>Bacilli</taxon>
        <taxon>Candidatus Onthousia</taxon>
    </lineage>
</organism>
<proteinExistence type="predicted"/>
<dbReference type="AlphaFoldDB" id="A0A9D1GAZ9"/>
<dbReference type="Proteomes" id="UP000886833">
    <property type="component" value="Unassembled WGS sequence"/>
</dbReference>
<gene>
    <name evidence="1" type="ORF">IAB59_00190</name>
</gene>
<reference evidence="1" key="2">
    <citation type="journal article" date="2021" name="PeerJ">
        <title>Extensive microbial diversity within the chicken gut microbiome revealed by metagenomics and culture.</title>
        <authorList>
            <person name="Gilroy R."/>
            <person name="Ravi A."/>
            <person name="Getino M."/>
            <person name="Pursley I."/>
            <person name="Horton D.L."/>
            <person name="Alikhan N.F."/>
            <person name="Baker D."/>
            <person name="Gharbi K."/>
            <person name="Hall N."/>
            <person name="Watson M."/>
            <person name="Adriaenssens E.M."/>
            <person name="Foster-Nyarko E."/>
            <person name="Jarju S."/>
            <person name="Secka A."/>
            <person name="Antonio M."/>
            <person name="Oren A."/>
            <person name="Chaudhuri R.R."/>
            <person name="La Ragione R."/>
            <person name="Hildebrand F."/>
            <person name="Pallen M.J."/>
        </authorList>
    </citation>
    <scope>NUCLEOTIDE SEQUENCE</scope>
    <source>
        <strain evidence="1">CHK195-26880</strain>
    </source>
</reference>
<sequence length="75" mass="9016">MNKDIIEFYEEQKTKIQKEIDELWEVGKKSPARIKRLVEIEYILDGLNADNENMLLRNEIRDLKLRLKQEGIEVE</sequence>